<dbReference type="GO" id="GO:0020037">
    <property type="term" value="F:heme binding"/>
    <property type="evidence" value="ECO:0007669"/>
    <property type="project" value="InterPro"/>
</dbReference>
<accession>A0A510NUT2</accession>
<evidence type="ECO:0000256" key="5">
    <source>
        <dbReference type="PIRSR" id="PIRSR602401-1"/>
    </source>
</evidence>
<keyword evidence="3" id="KW-0560">Oxidoreductase</keyword>
<name>A0A510NUT2_TALPI</name>
<evidence type="ECO:0000313" key="7">
    <source>
        <dbReference type="EMBL" id="GAM35991.1"/>
    </source>
</evidence>
<dbReference type="GO" id="GO:0004497">
    <property type="term" value="F:monooxygenase activity"/>
    <property type="evidence" value="ECO:0007669"/>
    <property type="project" value="InterPro"/>
</dbReference>
<keyword evidence="2 5" id="KW-0479">Metal-binding</keyword>
<dbReference type="InterPro" id="IPR002401">
    <property type="entry name" value="Cyt_P450_E_grp-I"/>
</dbReference>
<evidence type="ECO:0000259" key="6">
    <source>
        <dbReference type="Pfam" id="PF06985"/>
    </source>
</evidence>
<dbReference type="PANTHER" id="PTHR24305">
    <property type="entry name" value="CYTOCHROME P450"/>
    <property type="match status" value="1"/>
</dbReference>
<reference evidence="8" key="1">
    <citation type="journal article" date="2015" name="Genome Announc.">
        <title>Draft genome sequence of Talaromyces cellulolyticus strain Y-94, a source of lignocellulosic biomass-degrading enzymes.</title>
        <authorList>
            <person name="Fujii T."/>
            <person name="Koike H."/>
            <person name="Sawayama S."/>
            <person name="Yano S."/>
            <person name="Inoue H."/>
        </authorList>
    </citation>
    <scope>NUCLEOTIDE SEQUENCE [LARGE SCALE GENOMIC DNA]</scope>
    <source>
        <strain evidence="8">Y-94</strain>
    </source>
</reference>
<dbReference type="PROSITE" id="PS00086">
    <property type="entry name" value="CYTOCHROME_P450"/>
    <property type="match status" value="1"/>
</dbReference>
<keyword evidence="8" id="KW-1185">Reference proteome</keyword>
<dbReference type="PRINTS" id="PR00463">
    <property type="entry name" value="EP450I"/>
</dbReference>
<evidence type="ECO:0000256" key="1">
    <source>
        <dbReference type="ARBA" id="ARBA00001971"/>
    </source>
</evidence>
<dbReference type="AlphaFoldDB" id="A0A510NUT2"/>
<dbReference type="Gene3D" id="1.10.630.10">
    <property type="entry name" value="Cytochrome P450"/>
    <property type="match status" value="1"/>
</dbReference>
<dbReference type="Pfam" id="PF00067">
    <property type="entry name" value="p450"/>
    <property type="match status" value="1"/>
</dbReference>
<evidence type="ECO:0000256" key="4">
    <source>
        <dbReference type="ARBA" id="ARBA00023004"/>
    </source>
</evidence>
<gene>
    <name evidence="7" type="ORF">TCE0_018f04739</name>
</gene>
<keyword evidence="5" id="KW-0349">Heme</keyword>
<dbReference type="Pfam" id="PF06985">
    <property type="entry name" value="HET"/>
    <property type="match status" value="1"/>
</dbReference>
<dbReference type="InterPro" id="IPR017972">
    <property type="entry name" value="Cyt_P450_CS"/>
</dbReference>
<evidence type="ECO:0000313" key="8">
    <source>
        <dbReference type="Proteomes" id="UP000053095"/>
    </source>
</evidence>
<sequence>MDNLLPLSTPHHLLEVPFFGDAYDNLGFFTYPDRRGWDPRRLQHGDYGQRSSMDAASFTQAWLFFGTIGEVTGVPVRGTNFIRVSEPDGRLLVTTQRLQFYLEIWRAKATRASRSASQKRATRERAKVCLDFMMEWTGSVLLVPEHPEVAVSIEILLVTLVDTFKEIYGLEAWEAPSDLGNDVKNRDLELGLNHGVHKYLKARMVAQGWCPYRLESFADVVPTDALYTLSLMGTKELRSGHNSCTEDSCVGNHVDEKTYNETPRHVKAGCKCGFVMADVEKAISIIEQGQIPLATVFVDSEKQVCLKITPYRPGLTYIAISHVWAHGLGNPDENALRSCQLLELDLLLTRTYNDQNIGDTSTDAKNVYFWIDTLCLPLRPSHCRKAGIKQMRRCYEAAAAVLVLDKHLRRCTLYTPSITTELLLQIAISDWRFRVWTLQEAIFAKRLIFQFIDGQVDADELIVAHYSSPASENFAHINQFLTINLLFNLGVDISAVKGEELRVRHSSLLSLFFSLQGRTISKPEDEPLCSASLLGQDHVLGAILDCREEDRMKEFWRTQARVPAWLPFIDGPKIEETGYTWAPSTLMYKVQSLGGTPIVSDDLYGPTESAIKYKLQSLPRTPVVSQDLAEFEPGGPWLRITKPGFLLLKQKEDNGPSVTATMDSVFRITDDRGHSKMLITTIISALAVASSMYMLITVIYNLYVHPLAHIPGPRGWSATRLRFIWALLRGTIVHDFDQLHRRYGPLVRTAPDEISIADGHGWIDIYSANPQFLKDPTWWKSQPGHPDSLLSAIDPDKHANIRRALAPGFTPRALKAQEHLVQRYVNLLVQRLREQVVENGNLLEIDIAPWFNYTTFDIFGELGFGESFDCLQHSRYHPWIALLFNSVKAASIVAATRFYPWLKSLLMKCIPQSLRKMQMDHYNQIVDKVQRRLSWELQQPDLMSHVIDDNGKTALPLGELNATFMILTTAGSETTATVLTGTLNYLVQNPEKLATLVEEVRGAFKSELDVSMDAVRNLQYLNAVINEGLRLCPPVPWMLPRLVPPGGRTVCGVWLPGGTRLSLQPYSLYRNAQKFHLATTFIPERWLPAASRDPDSLFFQDERSAVQPFSTGPRSCMGIHIAWAEMRLILAKLLLVFDFEAVQGKELRWEDLRTFLLVEKRPLDVRMRLA</sequence>
<dbReference type="InterPro" id="IPR036396">
    <property type="entry name" value="Cyt_P450_sf"/>
</dbReference>
<dbReference type="EMBL" id="DF933814">
    <property type="protein sequence ID" value="GAM35991.1"/>
    <property type="molecule type" value="Genomic_DNA"/>
</dbReference>
<evidence type="ECO:0000256" key="2">
    <source>
        <dbReference type="ARBA" id="ARBA00022723"/>
    </source>
</evidence>
<dbReference type="InterPro" id="IPR050121">
    <property type="entry name" value="Cytochrome_P450_monoxygenase"/>
</dbReference>
<dbReference type="GO" id="GO:0016705">
    <property type="term" value="F:oxidoreductase activity, acting on paired donors, with incorporation or reduction of molecular oxygen"/>
    <property type="evidence" value="ECO:0007669"/>
    <property type="project" value="InterPro"/>
</dbReference>
<proteinExistence type="predicted"/>
<dbReference type="PANTHER" id="PTHR24305:SF199">
    <property type="entry name" value="P450, PUTATIVE (EUROFUNG)-RELATED"/>
    <property type="match status" value="1"/>
</dbReference>
<dbReference type="GO" id="GO:0005506">
    <property type="term" value="F:iron ion binding"/>
    <property type="evidence" value="ECO:0007669"/>
    <property type="project" value="InterPro"/>
</dbReference>
<organism evidence="7 8">
    <name type="scientific">Talaromyces pinophilus</name>
    <name type="common">Penicillium pinophilum</name>
    <dbReference type="NCBI Taxonomy" id="128442"/>
    <lineage>
        <taxon>Eukaryota</taxon>
        <taxon>Fungi</taxon>
        <taxon>Dikarya</taxon>
        <taxon>Ascomycota</taxon>
        <taxon>Pezizomycotina</taxon>
        <taxon>Eurotiomycetes</taxon>
        <taxon>Eurotiomycetidae</taxon>
        <taxon>Eurotiales</taxon>
        <taxon>Trichocomaceae</taxon>
        <taxon>Talaromyces</taxon>
        <taxon>Talaromyces sect. Talaromyces</taxon>
    </lineage>
</organism>
<evidence type="ECO:0000256" key="3">
    <source>
        <dbReference type="ARBA" id="ARBA00023002"/>
    </source>
</evidence>
<dbReference type="SUPFAM" id="SSF48264">
    <property type="entry name" value="Cytochrome P450"/>
    <property type="match status" value="1"/>
</dbReference>
<feature type="domain" description="Heterokaryon incompatibility" evidence="6">
    <location>
        <begin position="317"/>
        <end position="404"/>
    </location>
</feature>
<dbReference type="InterPro" id="IPR010730">
    <property type="entry name" value="HET"/>
</dbReference>
<protein>
    <recommendedName>
        <fullName evidence="6">Heterokaryon incompatibility domain-containing protein</fullName>
    </recommendedName>
</protein>
<dbReference type="Proteomes" id="UP000053095">
    <property type="component" value="Unassembled WGS sequence"/>
</dbReference>
<dbReference type="PRINTS" id="PR00385">
    <property type="entry name" value="P450"/>
</dbReference>
<keyword evidence="4 5" id="KW-0408">Iron</keyword>
<feature type="binding site" description="axial binding residue" evidence="5">
    <location>
        <position position="1116"/>
    </location>
    <ligand>
        <name>heme</name>
        <dbReference type="ChEBI" id="CHEBI:30413"/>
    </ligand>
    <ligandPart>
        <name>Fe</name>
        <dbReference type="ChEBI" id="CHEBI:18248"/>
    </ligandPart>
</feature>
<dbReference type="InterPro" id="IPR001128">
    <property type="entry name" value="Cyt_P450"/>
</dbReference>
<comment type="cofactor">
    <cofactor evidence="1 5">
        <name>heme</name>
        <dbReference type="ChEBI" id="CHEBI:30413"/>
    </cofactor>
</comment>
<dbReference type="CDD" id="cd11058">
    <property type="entry name" value="CYP60B-like"/>
    <property type="match status" value="1"/>
</dbReference>